<dbReference type="Pfam" id="PF04738">
    <property type="entry name" value="Lant_dehydr_N"/>
    <property type="match status" value="1"/>
</dbReference>
<organism evidence="2 3">
    <name type="scientific">Chryseobacterium rhizosphaerae</name>
    <dbReference type="NCBI Taxonomy" id="395937"/>
    <lineage>
        <taxon>Bacteria</taxon>
        <taxon>Pseudomonadati</taxon>
        <taxon>Bacteroidota</taxon>
        <taxon>Flavobacteriia</taxon>
        <taxon>Flavobacteriales</taxon>
        <taxon>Weeksellaceae</taxon>
        <taxon>Chryseobacterium group</taxon>
        <taxon>Chryseobacterium</taxon>
    </lineage>
</organism>
<comment type="caution">
    <text evidence="2">The sequence shown here is derived from an EMBL/GenBank/DDBJ whole genome shotgun (WGS) entry which is preliminary data.</text>
</comment>
<proteinExistence type="predicted"/>
<sequence>DIEIKTYYNYFENLHQILKNNRVNTELKKRLTYYDNLKNDQLKNIEEKSNIILEDNNVKNNPFKCSLTLHNNSISLDQKTTVKLKKVISFFNKISPKMKSNIDVFVEKFFSKYEYQEIALLEALDGDIGIGFPTEEKYSIKNNFIDDIKPFTSKDYNSINIVLDKFLQIIQDKIFNAGKSNKKTIHLTDKDFPEQLLRWDDLPNTIYGFVKFFYEGKDLKIAVNGFGGSSALNLISRFYDSDEEIASIVNEIVEKEKELLEKENIDNNANCIIAEVVFNPDNHVSNVLEHPLLFDYFIPILSPSQATKNSTPILLDDIYLKIGYDRKLVLWSQKLNATIKPILTNAHNYANSKLGIYKFLSEFQNYNKRTFVGFSFGNLKRLYSFIPRFEYDNIVISEASWFIDSVEFEEVKKQINNIDELFEKVNKFQNKYQLPRYVLFVEEDNELLIDFKSQISIRVLLNMIKKSKIIEFKEFLLANSLLKNYNAENYSHEMMISFYKNGK</sequence>
<evidence type="ECO:0000259" key="1">
    <source>
        <dbReference type="Pfam" id="PF04738"/>
    </source>
</evidence>
<feature type="domain" description="Lantibiotic dehydratase N-terminal" evidence="1">
    <location>
        <begin position="26"/>
        <end position="460"/>
    </location>
</feature>
<feature type="non-terminal residue" evidence="2">
    <location>
        <position position="1"/>
    </location>
</feature>
<accession>A0ABX9IF58</accession>
<gene>
    <name evidence="2" type="ORF">DRF57_21640</name>
</gene>
<dbReference type="Proteomes" id="UP000256491">
    <property type="component" value="Unassembled WGS sequence"/>
</dbReference>
<dbReference type="InterPro" id="IPR006827">
    <property type="entry name" value="Lant_deHydtase_N"/>
</dbReference>
<reference evidence="2 3" key="1">
    <citation type="journal article" date="2010" name="Syst. Appl. Microbiol.">
        <title>Four new species of Chryseobacterium from the rhizosphere of coastal sand dune plants, Chryseobacterium elymi sp. nov., Chryseobacterium hagamense sp. nov., Chryseobacterium lathyri sp. nov. and Chryseobacterium rhizosphaerae sp. nov.</title>
        <authorList>
            <person name="Cho S.H."/>
            <person name="Lee K.S."/>
            <person name="Shin D.S."/>
            <person name="Han J.H."/>
            <person name="Park K.S."/>
            <person name="Lee C.H."/>
            <person name="Park K.H."/>
            <person name="Kim S.B."/>
        </authorList>
    </citation>
    <scope>NUCLEOTIDE SEQUENCE [LARGE SCALE GENOMIC DNA]</scope>
    <source>
        <strain evidence="2 3">KCTC 22548</strain>
    </source>
</reference>
<dbReference type="EMBL" id="QNUF01000038">
    <property type="protein sequence ID" value="REC70831.1"/>
    <property type="molecule type" value="Genomic_DNA"/>
</dbReference>
<evidence type="ECO:0000313" key="3">
    <source>
        <dbReference type="Proteomes" id="UP000256491"/>
    </source>
</evidence>
<dbReference type="RefSeq" id="WP_133297559.1">
    <property type="nucleotide sequence ID" value="NZ_QNUF01000038.1"/>
</dbReference>
<keyword evidence="3" id="KW-1185">Reference proteome</keyword>
<protein>
    <recommendedName>
        <fullName evidence="1">Lantibiotic dehydratase N-terminal domain-containing protein</fullName>
    </recommendedName>
</protein>
<name>A0ABX9IF58_9FLAO</name>
<evidence type="ECO:0000313" key="2">
    <source>
        <dbReference type="EMBL" id="REC70831.1"/>
    </source>
</evidence>